<proteinExistence type="predicted"/>
<keyword evidence="4" id="KW-1185">Reference proteome</keyword>
<feature type="domain" description="CSD" evidence="2">
    <location>
        <begin position="1"/>
        <end position="69"/>
    </location>
</feature>
<dbReference type="PROSITE" id="PS51857">
    <property type="entry name" value="CSD_2"/>
    <property type="match status" value="1"/>
</dbReference>
<dbReference type="OrthoDB" id="7477356at2"/>
<dbReference type="InterPro" id="IPR012340">
    <property type="entry name" value="NA-bd_OB-fold"/>
</dbReference>
<reference evidence="3" key="1">
    <citation type="submission" date="2018-09" db="EMBL/GenBank/DDBJ databases">
        <title>Murine metabolic-syndrome-specific gut microbial biobank.</title>
        <authorList>
            <person name="Liu C."/>
        </authorList>
    </citation>
    <scope>NUCLEOTIDE SEQUENCE</scope>
    <source>
        <strain evidence="3">D42-62</strain>
    </source>
</reference>
<dbReference type="GO" id="GO:0003676">
    <property type="term" value="F:nucleic acid binding"/>
    <property type="evidence" value="ECO:0007669"/>
    <property type="project" value="InterPro"/>
</dbReference>
<comment type="subcellular location">
    <subcellularLocation>
        <location evidence="1">Cytoplasm</location>
    </subcellularLocation>
</comment>
<dbReference type="GO" id="GO:0005737">
    <property type="term" value="C:cytoplasm"/>
    <property type="evidence" value="ECO:0007669"/>
    <property type="project" value="UniProtKB-SubCell"/>
</dbReference>
<dbReference type="RefSeq" id="WP_160559301.1">
    <property type="nucleotide sequence ID" value="NZ_QZDT01000006.1"/>
</dbReference>
<accession>A0A9X5BF88</accession>
<evidence type="ECO:0000259" key="2">
    <source>
        <dbReference type="PROSITE" id="PS51857"/>
    </source>
</evidence>
<dbReference type="AlphaFoldDB" id="A0A9X5BF88"/>
<evidence type="ECO:0000256" key="1">
    <source>
        <dbReference type="RuleBase" id="RU000408"/>
    </source>
</evidence>
<dbReference type="PANTHER" id="PTHR46565">
    <property type="entry name" value="COLD SHOCK DOMAIN PROTEIN 2"/>
    <property type="match status" value="1"/>
</dbReference>
<dbReference type="PROSITE" id="PS00352">
    <property type="entry name" value="CSD_1"/>
    <property type="match status" value="1"/>
</dbReference>
<gene>
    <name evidence="3" type="ORF">D5281_06295</name>
</gene>
<sequence>MRNATVKWFNAQKGYGFLTDSETKEDVFCHCSQLQMDGFKSLHEDDMVEYELGTGAGKDSREQAVNVKPILTMKMIEDSLKEDNLHVKEYRSSKDTAVMNTLGLDKGYMVVDENDVIVAGENGMTFLDLATYANFEIVEKSA</sequence>
<dbReference type="SUPFAM" id="SSF50249">
    <property type="entry name" value="Nucleic acid-binding proteins"/>
    <property type="match status" value="1"/>
</dbReference>
<organism evidence="3 4">
    <name type="scientific">Parablautia muri</name>
    <dbReference type="NCBI Taxonomy" id="2320879"/>
    <lineage>
        <taxon>Bacteria</taxon>
        <taxon>Bacillati</taxon>
        <taxon>Bacillota</taxon>
        <taxon>Clostridia</taxon>
        <taxon>Lachnospirales</taxon>
        <taxon>Lachnospiraceae</taxon>
        <taxon>Parablautia</taxon>
    </lineage>
</organism>
<dbReference type="InterPro" id="IPR019844">
    <property type="entry name" value="CSD_CS"/>
</dbReference>
<dbReference type="PRINTS" id="PR00050">
    <property type="entry name" value="COLDSHOCK"/>
</dbReference>
<dbReference type="PANTHER" id="PTHR46565:SF20">
    <property type="entry name" value="COLD SHOCK DOMAIN-CONTAINING PROTEIN 4"/>
    <property type="match status" value="1"/>
</dbReference>
<dbReference type="InterPro" id="IPR002059">
    <property type="entry name" value="CSP_DNA-bd"/>
</dbReference>
<evidence type="ECO:0000313" key="3">
    <source>
        <dbReference type="EMBL" id="NBJ92212.1"/>
    </source>
</evidence>
<dbReference type="SMART" id="SM00357">
    <property type="entry name" value="CSP"/>
    <property type="match status" value="1"/>
</dbReference>
<comment type="caution">
    <text evidence="3">The sequence shown here is derived from an EMBL/GenBank/DDBJ whole genome shotgun (WGS) entry which is preliminary data.</text>
</comment>
<dbReference type="Proteomes" id="UP001154420">
    <property type="component" value="Unassembled WGS sequence"/>
</dbReference>
<dbReference type="InterPro" id="IPR011129">
    <property type="entry name" value="CSD"/>
</dbReference>
<dbReference type="Pfam" id="PF00313">
    <property type="entry name" value="CSD"/>
    <property type="match status" value="1"/>
</dbReference>
<dbReference type="Gene3D" id="2.40.50.140">
    <property type="entry name" value="Nucleic acid-binding proteins"/>
    <property type="match status" value="1"/>
</dbReference>
<protein>
    <submittedName>
        <fullName evidence="3">Cold shock domain-containing protein</fullName>
    </submittedName>
</protein>
<dbReference type="CDD" id="cd04458">
    <property type="entry name" value="CSP_CDS"/>
    <property type="match status" value="1"/>
</dbReference>
<dbReference type="EMBL" id="QZDT01000006">
    <property type="protein sequence ID" value="NBJ92212.1"/>
    <property type="molecule type" value="Genomic_DNA"/>
</dbReference>
<evidence type="ECO:0000313" key="4">
    <source>
        <dbReference type="Proteomes" id="UP001154420"/>
    </source>
</evidence>
<name>A0A9X5BF88_9FIRM</name>